<proteinExistence type="predicted"/>
<name>A0A4S8P6M3_9ACTN</name>
<reference evidence="1 2" key="1">
    <citation type="journal article" date="2018" name="Int. J. Syst. Evol. Microbiol.">
        <title>Glycomyces paridis sp. nov., isolated from the medicinal plant Paris polyphylla.</title>
        <authorList>
            <person name="Fang X.M."/>
            <person name="Bai J.L."/>
            <person name="Su J."/>
            <person name="Zhao L.L."/>
            <person name="Liu H.Y."/>
            <person name="Ma B.P."/>
            <person name="Zhang Y.Q."/>
            <person name="Yu L.Y."/>
        </authorList>
    </citation>
    <scope>NUCLEOTIDE SEQUENCE [LARGE SCALE GENOMIC DNA]</scope>
    <source>
        <strain evidence="1 2">CPCC 204357</strain>
    </source>
</reference>
<accession>A0A4S8P6M3</accession>
<comment type="caution">
    <text evidence="1">The sequence shown here is derived from an EMBL/GenBank/DDBJ whole genome shotgun (WGS) entry which is preliminary data.</text>
</comment>
<dbReference type="AlphaFoldDB" id="A0A4S8P6M3"/>
<dbReference type="EMBL" id="STGX01000016">
    <property type="protein sequence ID" value="THV25927.1"/>
    <property type="molecule type" value="Genomic_DNA"/>
</dbReference>
<dbReference type="RefSeq" id="WP_136531375.1">
    <property type="nucleotide sequence ID" value="NZ_STGX01000016.1"/>
</dbReference>
<keyword evidence="2" id="KW-1185">Reference proteome</keyword>
<sequence>MTDFRLLKIFAWTIGVLVVLWMLTECLGGVDPADPGDLGPERDDERYAADCGRAREALEVAAGADAATIDAALDRIDALGAEIADGELKALVAGYGEQAQAIVAAEPESLDEAMSDFRDPAAFDLALRCPAT</sequence>
<organism evidence="1 2">
    <name type="scientific">Glycomyces paridis</name>
    <dbReference type="NCBI Taxonomy" id="2126555"/>
    <lineage>
        <taxon>Bacteria</taxon>
        <taxon>Bacillati</taxon>
        <taxon>Actinomycetota</taxon>
        <taxon>Actinomycetes</taxon>
        <taxon>Glycomycetales</taxon>
        <taxon>Glycomycetaceae</taxon>
        <taxon>Glycomyces</taxon>
    </lineage>
</organism>
<dbReference type="Proteomes" id="UP000305792">
    <property type="component" value="Unassembled WGS sequence"/>
</dbReference>
<dbReference type="OrthoDB" id="5190413at2"/>
<evidence type="ECO:0000313" key="1">
    <source>
        <dbReference type="EMBL" id="THV25927.1"/>
    </source>
</evidence>
<protein>
    <submittedName>
        <fullName evidence="1">Uncharacterized protein</fullName>
    </submittedName>
</protein>
<gene>
    <name evidence="1" type="ORF">E9998_19525</name>
</gene>
<evidence type="ECO:0000313" key="2">
    <source>
        <dbReference type="Proteomes" id="UP000305792"/>
    </source>
</evidence>